<dbReference type="HAMAP" id="MF_00222">
    <property type="entry name" value="Shikimate_DH_AroE"/>
    <property type="match status" value="1"/>
</dbReference>
<comment type="function">
    <text evidence="8">Involved in the biosynthesis of the chorismate, which leads to the biosynthesis of aromatic amino acids. Catalyzes the reversible NADPH linked reduction of 3-dehydroshikimate (DHSA) to yield shikimate (SA).</text>
</comment>
<dbReference type="Gene3D" id="3.40.50.10860">
    <property type="entry name" value="Leucine Dehydrogenase, chain A, domain 1"/>
    <property type="match status" value="1"/>
</dbReference>
<comment type="pathway">
    <text evidence="1 8">Metabolic intermediate biosynthesis; chorismate biosynthesis; chorismate from D-erythrose 4-phosphate and phosphoenolpyruvate: step 4/7.</text>
</comment>
<comment type="caution">
    <text evidence="8">Lacks conserved residue(s) required for the propagation of feature annotation.</text>
</comment>
<evidence type="ECO:0000256" key="4">
    <source>
        <dbReference type="ARBA" id="ARBA00022857"/>
    </source>
</evidence>
<name>A0ABS1T6L5_9CLOT</name>
<evidence type="ECO:0000256" key="6">
    <source>
        <dbReference type="ARBA" id="ARBA00023141"/>
    </source>
</evidence>
<feature type="domain" description="Quinate/shikimate 5-dehydrogenase/glutamyl-tRNA reductase" evidence="9">
    <location>
        <begin position="115"/>
        <end position="184"/>
    </location>
</feature>
<evidence type="ECO:0000256" key="2">
    <source>
        <dbReference type="ARBA" id="ARBA00012962"/>
    </source>
</evidence>
<dbReference type="GO" id="GO:0004764">
    <property type="term" value="F:shikimate 3-dehydrogenase (NADP+) activity"/>
    <property type="evidence" value="ECO:0007669"/>
    <property type="project" value="UniProtKB-EC"/>
</dbReference>
<feature type="binding site" evidence="8">
    <location>
        <position position="61"/>
    </location>
    <ligand>
        <name>shikimate</name>
        <dbReference type="ChEBI" id="CHEBI:36208"/>
    </ligand>
</feature>
<comment type="catalytic activity">
    <reaction evidence="7 8">
        <text>shikimate + NADP(+) = 3-dehydroshikimate + NADPH + H(+)</text>
        <dbReference type="Rhea" id="RHEA:17737"/>
        <dbReference type="ChEBI" id="CHEBI:15378"/>
        <dbReference type="ChEBI" id="CHEBI:16630"/>
        <dbReference type="ChEBI" id="CHEBI:36208"/>
        <dbReference type="ChEBI" id="CHEBI:57783"/>
        <dbReference type="ChEBI" id="CHEBI:58349"/>
        <dbReference type="EC" id="1.1.1.25"/>
    </reaction>
</comment>
<evidence type="ECO:0000256" key="3">
    <source>
        <dbReference type="ARBA" id="ARBA00022605"/>
    </source>
</evidence>
<dbReference type="CDD" id="cd01065">
    <property type="entry name" value="NAD_bind_Shikimate_DH"/>
    <property type="match status" value="1"/>
</dbReference>
<gene>
    <name evidence="8 11" type="primary">aroE</name>
    <name evidence="11" type="ORF">JK636_04315</name>
</gene>
<feature type="binding site" evidence="8">
    <location>
        <position position="101"/>
    </location>
    <ligand>
        <name>shikimate</name>
        <dbReference type="ChEBI" id="CHEBI:36208"/>
    </ligand>
</feature>
<evidence type="ECO:0000256" key="7">
    <source>
        <dbReference type="ARBA" id="ARBA00049442"/>
    </source>
</evidence>
<evidence type="ECO:0000313" key="11">
    <source>
        <dbReference type="EMBL" id="MBL4934980.1"/>
    </source>
</evidence>
<dbReference type="Gene3D" id="3.40.50.720">
    <property type="entry name" value="NAD(P)-binding Rossmann-like Domain"/>
    <property type="match status" value="1"/>
</dbReference>
<evidence type="ECO:0000313" key="12">
    <source>
        <dbReference type="Proteomes" id="UP000632377"/>
    </source>
</evidence>
<proteinExistence type="inferred from homology"/>
<evidence type="ECO:0000256" key="5">
    <source>
        <dbReference type="ARBA" id="ARBA00023002"/>
    </source>
</evidence>
<evidence type="ECO:0000259" key="10">
    <source>
        <dbReference type="Pfam" id="PF08501"/>
    </source>
</evidence>
<dbReference type="InterPro" id="IPR011342">
    <property type="entry name" value="Shikimate_DH"/>
</dbReference>
<comment type="caution">
    <text evidence="11">The sequence shown here is derived from an EMBL/GenBank/DDBJ whole genome shotgun (WGS) entry which is preliminary data.</text>
</comment>
<comment type="similarity">
    <text evidence="8">Belongs to the shikimate dehydrogenase family.</text>
</comment>
<feature type="binding site" evidence="8">
    <location>
        <position position="211"/>
    </location>
    <ligand>
        <name>NADP(+)</name>
        <dbReference type="ChEBI" id="CHEBI:58349"/>
    </ligand>
</feature>
<feature type="domain" description="Shikimate dehydrogenase substrate binding N-terminal" evidence="10">
    <location>
        <begin position="6"/>
        <end position="88"/>
    </location>
</feature>
<evidence type="ECO:0000259" key="9">
    <source>
        <dbReference type="Pfam" id="PF01488"/>
    </source>
</evidence>
<keyword evidence="12" id="KW-1185">Reference proteome</keyword>
<keyword evidence="6 8" id="KW-0057">Aromatic amino acid biosynthesis</keyword>
<dbReference type="SUPFAM" id="SSF51735">
    <property type="entry name" value="NAD(P)-binding Rossmann-fold domains"/>
    <property type="match status" value="1"/>
</dbReference>
<organism evidence="11 12">
    <name type="scientific">Clostridium rhizosphaerae</name>
    <dbReference type="NCBI Taxonomy" id="2803861"/>
    <lineage>
        <taxon>Bacteria</taxon>
        <taxon>Bacillati</taxon>
        <taxon>Bacillota</taxon>
        <taxon>Clostridia</taxon>
        <taxon>Eubacteriales</taxon>
        <taxon>Clostridiaceae</taxon>
        <taxon>Clostridium</taxon>
    </lineage>
</organism>
<dbReference type="InterPro" id="IPR046346">
    <property type="entry name" value="Aminoacid_DH-like_N_sf"/>
</dbReference>
<feature type="binding site" evidence="8">
    <location>
        <position position="241"/>
    </location>
    <ligand>
        <name>shikimate</name>
        <dbReference type="ChEBI" id="CHEBI:36208"/>
    </ligand>
</feature>
<protein>
    <recommendedName>
        <fullName evidence="2 8">Shikimate dehydrogenase (NADP(+))</fullName>
        <shortName evidence="8">SDH</shortName>
        <ecNumber evidence="2 8">1.1.1.25</ecNumber>
    </recommendedName>
</protein>
<dbReference type="PANTHER" id="PTHR21089:SF1">
    <property type="entry name" value="BIFUNCTIONAL 3-DEHYDROQUINATE DEHYDRATASE_SHIKIMATE DEHYDROGENASE, CHLOROPLASTIC"/>
    <property type="match status" value="1"/>
</dbReference>
<feature type="binding site" evidence="8">
    <location>
        <position position="213"/>
    </location>
    <ligand>
        <name>shikimate</name>
        <dbReference type="ChEBI" id="CHEBI:36208"/>
    </ligand>
</feature>
<evidence type="ECO:0000256" key="1">
    <source>
        <dbReference type="ARBA" id="ARBA00004871"/>
    </source>
</evidence>
<dbReference type="InterPro" id="IPR013708">
    <property type="entry name" value="Shikimate_DH-bd_N"/>
</dbReference>
<accession>A0ABS1T6L5</accession>
<feature type="binding site" evidence="8">
    <location>
        <position position="234"/>
    </location>
    <ligand>
        <name>NADP(+)</name>
        <dbReference type="ChEBI" id="CHEBI:58349"/>
    </ligand>
</feature>
<keyword evidence="5 8" id="KW-0560">Oxidoreductase</keyword>
<dbReference type="NCBIfam" id="TIGR00507">
    <property type="entry name" value="aroE"/>
    <property type="match status" value="1"/>
</dbReference>
<reference evidence="11 12" key="1">
    <citation type="submission" date="2021-01" db="EMBL/GenBank/DDBJ databases">
        <title>Genome public.</title>
        <authorList>
            <person name="Liu C."/>
            <person name="Sun Q."/>
        </authorList>
    </citation>
    <scope>NUCLEOTIDE SEQUENCE [LARGE SCALE GENOMIC DNA]</scope>
    <source>
        <strain evidence="11 12">YIM B02515</strain>
    </source>
</reference>
<keyword evidence="4 8" id="KW-0521">NADP</keyword>
<dbReference type="EC" id="1.1.1.25" evidence="2 8"/>
<feature type="binding site" evidence="8">
    <location>
        <begin position="125"/>
        <end position="129"/>
    </location>
    <ligand>
        <name>NADP(+)</name>
        <dbReference type="ChEBI" id="CHEBI:58349"/>
    </ligand>
</feature>
<dbReference type="InterPro" id="IPR036291">
    <property type="entry name" value="NAD(P)-bd_dom_sf"/>
</dbReference>
<dbReference type="Pfam" id="PF08501">
    <property type="entry name" value="Shikimate_dh_N"/>
    <property type="match status" value="1"/>
</dbReference>
<evidence type="ECO:0000256" key="8">
    <source>
        <dbReference type="HAMAP-Rule" id="MF_00222"/>
    </source>
</evidence>
<comment type="subunit">
    <text evidence="8">Homodimer.</text>
</comment>
<sequence length="256" mass="28914">MKKCGLLGENIQYSSSPSIHNDYYLKKAVKLTYEIFDISHSDLPHFIKGLSEEQIIGFNVTIPYKESIIKYLDKLTYPADRINAVNTVLVKDKTLVGFNTDYFGFIKSLEEYNLNLEGKHALVIGNGGAAKCIAVALQDLKCESIDIAARDIARSNDYFNKFCNIRDLKDVNDLTKYNIIVNCTPLGGVNYKNISPVAINQLAMGCIVYDLVYNPKLTRFLKEAREYGALIINGESMLKYQAYKAADIWLSYNNMI</sequence>
<dbReference type="RefSeq" id="WP_202747609.1">
    <property type="nucleotide sequence ID" value="NZ_JAESWC010000002.1"/>
</dbReference>
<feature type="active site" description="Proton acceptor" evidence="8">
    <location>
        <position position="65"/>
    </location>
</feature>
<dbReference type="Proteomes" id="UP000632377">
    <property type="component" value="Unassembled WGS sequence"/>
</dbReference>
<dbReference type="EMBL" id="JAESWC010000002">
    <property type="protein sequence ID" value="MBL4934980.1"/>
    <property type="molecule type" value="Genomic_DNA"/>
</dbReference>
<feature type="binding site" evidence="8">
    <location>
        <position position="86"/>
    </location>
    <ligand>
        <name>shikimate</name>
        <dbReference type="ChEBI" id="CHEBI:36208"/>
    </ligand>
</feature>
<dbReference type="Pfam" id="PF01488">
    <property type="entry name" value="Shikimate_DH"/>
    <property type="match status" value="1"/>
</dbReference>
<dbReference type="InterPro" id="IPR022893">
    <property type="entry name" value="Shikimate_DH_fam"/>
</dbReference>
<dbReference type="InterPro" id="IPR006151">
    <property type="entry name" value="Shikm_DH/Glu-tRNA_Rdtase"/>
</dbReference>
<dbReference type="PANTHER" id="PTHR21089">
    <property type="entry name" value="SHIKIMATE DEHYDROGENASE"/>
    <property type="match status" value="1"/>
</dbReference>
<dbReference type="SUPFAM" id="SSF53223">
    <property type="entry name" value="Aminoacid dehydrogenase-like, N-terminal domain"/>
    <property type="match status" value="1"/>
</dbReference>
<feature type="binding site" evidence="8">
    <location>
        <begin position="14"/>
        <end position="16"/>
    </location>
    <ligand>
        <name>shikimate</name>
        <dbReference type="ChEBI" id="CHEBI:36208"/>
    </ligand>
</feature>
<keyword evidence="3 8" id="KW-0028">Amino-acid biosynthesis</keyword>